<organism evidence="17 18">
    <name type="scientific">Trichoplusia ni</name>
    <name type="common">Cabbage looper</name>
    <dbReference type="NCBI Taxonomy" id="7111"/>
    <lineage>
        <taxon>Eukaryota</taxon>
        <taxon>Metazoa</taxon>
        <taxon>Ecdysozoa</taxon>
        <taxon>Arthropoda</taxon>
        <taxon>Hexapoda</taxon>
        <taxon>Insecta</taxon>
        <taxon>Pterygota</taxon>
        <taxon>Neoptera</taxon>
        <taxon>Endopterygota</taxon>
        <taxon>Lepidoptera</taxon>
        <taxon>Glossata</taxon>
        <taxon>Ditrysia</taxon>
        <taxon>Noctuoidea</taxon>
        <taxon>Noctuidae</taxon>
        <taxon>Plusiinae</taxon>
        <taxon>Trichoplusia</taxon>
    </lineage>
</organism>
<feature type="compositionally biased region" description="Acidic residues" evidence="14">
    <location>
        <begin position="716"/>
        <end position="732"/>
    </location>
</feature>
<dbReference type="GO" id="GO:0005524">
    <property type="term" value="F:ATP binding"/>
    <property type="evidence" value="ECO:0007669"/>
    <property type="project" value="UniProtKB-KW"/>
</dbReference>
<dbReference type="RefSeq" id="XP_026732325.1">
    <property type="nucleotide sequence ID" value="XM_026876524.1"/>
</dbReference>
<dbReference type="InterPro" id="IPR027417">
    <property type="entry name" value="P-loop_NTPase"/>
</dbReference>
<dbReference type="PROSITE" id="PS51192">
    <property type="entry name" value="HELICASE_ATP_BIND_1"/>
    <property type="match status" value="1"/>
</dbReference>
<dbReference type="PROSITE" id="PS51194">
    <property type="entry name" value="HELICASE_CTER"/>
    <property type="match status" value="1"/>
</dbReference>
<evidence type="ECO:0000259" key="16">
    <source>
        <dbReference type="PROSITE" id="PS51194"/>
    </source>
</evidence>
<dbReference type="Pfam" id="PF00270">
    <property type="entry name" value="DEAD"/>
    <property type="match status" value="1"/>
</dbReference>
<dbReference type="GO" id="GO:0006355">
    <property type="term" value="P:regulation of DNA-templated transcription"/>
    <property type="evidence" value="ECO:0007669"/>
    <property type="project" value="InterPro"/>
</dbReference>
<dbReference type="Gene3D" id="6.10.250.3140">
    <property type="match status" value="1"/>
</dbReference>
<dbReference type="EC" id="5.6.2.4" evidence="12"/>
<evidence type="ECO:0000256" key="6">
    <source>
        <dbReference type="ARBA" id="ARBA00022806"/>
    </source>
</evidence>
<feature type="compositionally biased region" description="Basic and acidic residues" evidence="14">
    <location>
        <begin position="822"/>
        <end position="831"/>
    </location>
</feature>
<dbReference type="Pfam" id="PF16124">
    <property type="entry name" value="RecQ_Zn_bind"/>
    <property type="match status" value="1"/>
</dbReference>
<keyword evidence="10" id="KW-0539">Nucleus</keyword>
<keyword evidence="3" id="KW-0479">Metal-binding</keyword>
<dbReference type="SUPFAM" id="SSF52540">
    <property type="entry name" value="P-loop containing nucleoside triphosphate hydrolases"/>
    <property type="match status" value="1"/>
</dbReference>
<feature type="region of interest" description="Disordered" evidence="14">
    <location>
        <begin position="508"/>
        <end position="529"/>
    </location>
</feature>
<dbReference type="CTD" id="39594"/>
<dbReference type="NCBIfam" id="TIGR00614">
    <property type="entry name" value="recQ_fam"/>
    <property type="match status" value="1"/>
</dbReference>
<evidence type="ECO:0000256" key="5">
    <source>
        <dbReference type="ARBA" id="ARBA00022801"/>
    </source>
</evidence>
<keyword evidence="9" id="KW-0413">Isomerase</keyword>
<dbReference type="FunCoup" id="A0A7E5VVF8">
    <property type="interactions" value="2324"/>
</dbReference>
<evidence type="ECO:0000256" key="7">
    <source>
        <dbReference type="ARBA" id="ARBA00022840"/>
    </source>
</evidence>
<dbReference type="PANTHER" id="PTHR13710">
    <property type="entry name" value="DNA HELICASE RECQ FAMILY MEMBER"/>
    <property type="match status" value="1"/>
</dbReference>
<dbReference type="InterPro" id="IPR001650">
    <property type="entry name" value="Helicase_C-like"/>
</dbReference>
<dbReference type="InterPro" id="IPR013257">
    <property type="entry name" value="SRI"/>
</dbReference>
<dbReference type="GO" id="GO:0009378">
    <property type="term" value="F:four-way junction helicase activity"/>
    <property type="evidence" value="ECO:0007669"/>
    <property type="project" value="TreeGrafter"/>
</dbReference>
<evidence type="ECO:0000313" key="17">
    <source>
        <dbReference type="Proteomes" id="UP000322000"/>
    </source>
</evidence>
<feature type="compositionally biased region" description="Acidic residues" evidence="14">
    <location>
        <begin position="901"/>
        <end position="910"/>
    </location>
</feature>
<evidence type="ECO:0000256" key="2">
    <source>
        <dbReference type="ARBA" id="ARBA00005446"/>
    </source>
</evidence>
<dbReference type="Proteomes" id="UP000322000">
    <property type="component" value="Chromosome 9"/>
</dbReference>
<keyword evidence="4" id="KW-0547">Nucleotide-binding</keyword>
<feature type="compositionally biased region" description="Basic and acidic residues" evidence="14">
    <location>
        <begin position="515"/>
        <end position="529"/>
    </location>
</feature>
<name>A0A7E5VVF8_TRINI</name>
<evidence type="ECO:0000256" key="8">
    <source>
        <dbReference type="ARBA" id="ARBA00023125"/>
    </source>
</evidence>
<feature type="compositionally biased region" description="Basic and acidic residues" evidence="14">
    <location>
        <begin position="869"/>
        <end position="888"/>
    </location>
</feature>
<dbReference type="KEGG" id="tnl:113497133"/>
<comment type="subcellular location">
    <subcellularLocation>
        <location evidence="1">Nucleus</location>
    </subcellularLocation>
</comment>
<dbReference type="SMART" id="SM00490">
    <property type="entry name" value="HELICc"/>
    <property type="match status" value="1"/>
</dbReference>
<keyword evidence="6" id="KW-0347">Helicase</keyword>
<dbReference type="PROSITE" id="PS00690">
    <property type="entry name" value="DEAH_ATP_HELICASE"/>
    <property type="match status" value="1"/>
</dbReference>
<comment type="similarity">
    <text evidence="2">Belongs to the helicase family. RecQ subfamily.</text>
</comment>
<keyword evidence="8" id="KW-0238">DNA-binding</keyword>
<evidence type="ECO:0000259" key="15">
    <source>
        <dbReference type="PROSITE" id="PS51192"/>
    </source>
</evidence>
<sequence length="1172" mass="132123">MDNVTEKLLQCFGHRKFKSELQESAIRAIARGVHDVYVSMPTGSGKSLCFQLPAMLQDNKVAIVFSPLLALIKDQIDHLSKIKIAAESINSKMTSKERERVLNDLRSMKPNTRFLYVTPEQAATGTFKSLMEHLVKYKKVSYVVVDEAHCVSEWGHDFRPDYLKLGDLRDKYKSVPWVALTATASADVAKDILSNLKLLMPVAQYKTPSFRRNLFYDVIYQNCIDDEVGHLLEFLKKSLKDDENVKLKDKNAVIVYCRTREQTEDLAHMLSKRGLVSLAYHGGLKTAERVSVQEKWSRGECPCVCATVSFGMGVDKATVRAVAHWGIAQNVAAYYQESGRAGRDGKPAFCRIYYCRSERNTVDFLLKSEVGRAKTPEQKNRCKIAYKSFEIMVKYCEDIKCRHKVFAEYFGEEVPKCGGRCDVCADERNVRRALDQHQRRAASAQLRSGGLVVNQDSSDLYGEGRQGQKREAESYYGTGGGGGDSGDSDGESNRRRIAQETKSLIMQEFANRKKRADDKKGNNDAESAKYSKCRAAESTGNKVNGLTVASRDGYLTLLTDALNNNYQNTKDTDTIDKTFSRYDIEQCAVDLEYEAFSSSTVISLYRRAMSKLISSVKASSDQMYPQLKVFQPRKRNTLNEFVKDFEQSRAQNCNGFITASQLDMERKNEVKQTELSKADKDTKRKANSFRRDPLTQTNLKNFFKKSSEVSNSNTDVSDDETGLVIDENDEESKAESNFNSNDTTLKVKELEDEAINGDTQSTGDLTESVQLEEYKSKNSKSKTLVINITLKGIPSKDKDSHRKQETPDKNKDSSKEKKHNKDVKSSKEKSTSKRKIKALFGESDSDSEIQVSKKTKVTNNASDHKKKQDRQNNSKEGDDLNVKKRETPIKPSTLYGNVSDSESENELVIDDQCEEVAVNRSAEDTLILSDMKDEQASQDTLNSFESKVDSETSVDNNSNRLFDPLQGEADDSNLNKARQLSLEADAVMQKLMMFKDVPPEPAVEILPDVESLIPVTNKSPPSPIKSKLKDNKDKLKTVAKHKLSLSKKVKEEKEKKEASTKKEEHKKPHNNESKHKSKRYSKKSDGTTANKAEKVDLASLVVKLLMPYYKKKKISSRDLFKTTARHIVHQLLAIQVTEEAAIDVLLKKTFDKEMKIESESDLVVKLNLGNIV</sequence>
<evidence type="ECO:0000256" key="10">
    <source>
        <dbReference type="ARBA" id="ARBA00023242"/>
    </source>
</evidence>
<feature type="compositionally biased region" description="Polar residues" evidence="14">
    <location>
        <begin position="937"/>
        <end position="960"/>
    </location>
</feature>
<dbReference type="GO" id="GO:0003677">
    <property type="term" value="F:DNA binding"/>
    <property type="evidence" value="ECO:0007669"/>
    <property type="project" value="UniProtKB-KW"/>
</dbReference>
<feature type="region of interest" description="Disordered" evidence="14">
    <location>
        <begin position="667"/>
        <end position="691"/>
    </location>
</feature>
<feature type="compositionally biased region" description="Basic and acidic residues" evidence="14">
    <location>
        <begin position="1048"/>
        <end position="1074"/>
    </location>
</feature>
<keyword evidence="17" id="KW-1185">Reference proteome</keyword>
<dbReference type="GO" id="GO:0005634">
    <property type="term" value="C:nucleus"/>
    <property type="evidence" value="ECO:0007669"/>
    <property type="project" value="UniProtKB-SubCell"/>
</dbReference>
<feature type="compositionally biased region" description="Polar residues" evidence="14">
    <location>
        <begin position="848"/>
        <end position="861"/>
    </location>
</feature>
<evidence type="ECO:0000256" key="12">
    <source>
        <dbReference type="ARBA" id="ARBA00034808"/>
    </source>
</evidence>
<evidence type="ECO:0000256" key="11">
    <source>
        <dbReference type="ARBA" id="ARBA00034617"/>
    </source>
</evidence>
<evidence type="ECO:0000256" key="13">
    <source>
        <dbReference type="ARBA" id="ARBA00049360"/>
    </source>
</evidence>
<gene>
    <name evidence="18" type="primary">LOC113497133</name>
</gene>
<evidence type="ECO:0000256" key="1">
    <source>
        <dbReference type="ARBA" id="ARBA00004123"/>
    </source>
</evidence>
<proteinExistence type="inferred from homology"/>
<dbReference type="Pfam" id="PF00271">
    <property type="entry name" value="Helicase_C"/>
    <property type="match status" value="1"/>
</dbReference>
<dbReference type="InterPro" id="IPR004589">
    <property type="entry name" value="DNA_helicase_ATP-dep_RecQ"/>
</dbReference>
<dbReference type="InterPro" id="IPR011545">
    <property type="entry name" value="DEAD/DEAH_box_helicase_dom"/>
</dbReference>
<dbReference type="GO" id="GO:0046872">
    <property type="term" value="F:metal ion binding"/>
    <property type="evidence" value="ECO:0007669"/>
    <property type="project" value="UniProtKB-KW"/>
</dbReference>
<dbReference type="PANTHER" id="PTHR13710:SF152">
    <property type="entry name" value="ATP-DEPENDENT DNA HELICASE Q5"/>
    <property type="match status" value="1"/>
</dbReference>
<dbReference type="SMART" id="SM00487">
    <property type="entry name" value="DEXDc"/>
    <property type="match status" value="1"/>
</dbReference>
<dbReference type="InParanoid" id="A0A7E5VVF8"/>
<feature type="domain" description="Helicase C-terminal" evidence="16">
    <location>
        <begin position="239"/>
        <end position="392"/>
    </location>
</feature>
<accession>A0A7E5VVF8</accession>
<dbReference type="InterPro" id="IPR002464">
    <property type="entry name" value="DNA/RNA_helicase_DEAH_CS"/>
</dbReference>
<dbReference type="InterPro" id="IPR014001">
    <property type="entry name" value="Helicase_ATP-bd"/>
</dbReference>
<evidence type="ECO:0000256" key="4">
    <source>
        <dbReference type="ARBA" id="ARBA00022741"/>
    </source>
</evidence>
<dbReference type="GO" id="GO:0016787">
    <property type="term" value="F:hydrolase activity"/>
    <property type="evidence" value="ECO:0007669"/>
    <property type="project" value="UniProtKB-KW"/>
</dbReference>
<feature type="compositionally biased region" description="Polar residues" evidence="14">
    <location>
        <begin position="735"/>
        <end position="744"/>
    </location>
</feature>
<dbReference type="GO" id="GO:0043138">
    <property type="term" value="F:3'-5' DNA helicase activity"/>
    <property type="evidence" value="ECO:0007669"/>
    <property type="project" value="UniProtKB-EC"/>
</dbReference>
<dbReference type="GO" id="GO:0005737">
    <property type="term" value="C:cytoplasm"/>
    <property type="evidence" value="ECO:0007669"/>
    <property type="project" value="TreeGrafter"/>
</dbReference>
<keyword evidence="7" id="KW-0067">ATP-binding</keyword>
<feature type="region of interest" description="Disordered" evidence="14">
    <location>
        <begin position="928"/>
        <end position="973"/>
    </location>
</feature>
<dbReference type="GO" id="GO:0000724">
    <property type="term" value="P:double-strand break repair via homologous recombination"/>
    <property type="evidence" value="ECO:0007669"/>
    <property type="project" value="TreeGrafter"/>
</dbReference>
<comment type="catalytic activity">
    <reaction evidence="13">
        <text>ATP + H2O = ADP + phosphate + H(+)</text>
        <dbReference type="Rhea" id="RHEA:13065"/>
        <dbReference type="ChEBI" id="CHEBI:15377"/>
        <dbReference type="ChEBI" id="CHEBI:15378"/>
        <dbReference type="ChEBI" id="CHEBI:30616"/>
        <dbReference type="ChEBI" id="CHEBI:43474"/>
        <dbReference type="ChEBI" id="CHEBI:456216"/>
    </reaction>
</comment>
<feature type="compositionally biased region" description="Basic residues" evidence="14">
    <location>
        <begin position="1037"/>
        <end position="1047"/>
    </location>
</feature>
<feature type="compositionally biased region" description="Basic and acidic residues" evidence="14">
    <location>
        <begin position="1027"/>
        <end position="1036"/>
    </location>
</feature>
<keyword evidence="5" id="KW-0378">Hydrolase</keyword>
<dbReference type="AlphaFoldDB" id="A0A7E5VVF8"/>
<dbReference type="OrthoDB" id="10261556at2759"/>
<dbReference type="Gene3D" id="3.40.50.300">
    <property type="entry name" value="P-loop containing nucleotide triphosphate hydrolases"/>
    <property type="match status" value="2"/>
</dbReference>
<evidence type="ECO:0000256" key="3">
    <source>
        <dbReference type="ARBA" id="ARBA00022723"/>
    </source>
</evidence>
<feature type="region of interest" description="Disordered" evidence="14">
    <location>
        <begin position="705"/>
        <end position="745"/>
    </location>
</feature>
<comment type="catalytic activity">
    <reaction evidence="11">
        <text>Couples ATP hydrolysis with the unwinding of duplex DNA by translocating in the 3'-5' direction.</text>
        <dbReference type="EC" id="5.6.2.4"/>
    </reaction>
</comment>
<evidence type="ECO:0000256" key="14">
    <source>
        <dbReference type="SAM" id="MobiDB-lite"/>
    </source>
</evidence>
<feature type="region of interest" description="Disordered" evidence="14">
    <location>
        <begin position="1013"/>
        <end position="1089"/>
    </location>
</feature>
<dbReference type="Pfam" id="PF08236">
    <property type="entry name" value="SRI"/>
    <property type="match status" value="1"/>
</dbReference>
<feature type="compositionally biased region" description="Basic and acidic residues" evidence="14">
    <location>
        <begin position="794"/>
        <end position="815"/>
    </location>
</feature>
<protein>
    <recommendedName>
        <fullName evidence="12">DNA 3'-5' helicase</fullName>
        <ecNumber evidence="12">5.6.2.4</ecNumber>
    </recommendedName>
</protein>
<reference evidence="18" key="1">
    <citation type="submission" date="2025-08" db="UniProtKB">
        <authorList>
            <consortium name="RefSeq"/>
        </authorList>
    </citation>
    <scope>IDENTIFICATION</scope>
</reference>
<feature type="region of interest" description="Disordered" evidence="14">
    <location>
        <begin position="455"/>
        <end position="493"/>
    </location>
</feature>
<dbReference type="GeneID" id="113497133"/>
<dbReference type="GO" id="GO:0005694">
    <property type="term" value="C:chromosome"/>
    <property type="evidence" value="ECO:0007669"/>
    <property type="project" value="InterPro"/>
</dbReference>
<feature type="region of interest" description="Disordered" evidence="14">
    <location>
        <begin position="793"/>
        <end position="910"/>
    </location>
</feature>
<evidence type="ECO:0000256" key="9">
    <source>
        <dbReference type="ARBA" id="ARBA00023235"/>
    </source>
</evidence>
<dbReference type="InterPro" id="IPR032284">
    <property type="entry name" value="RecQ_Zn-bd"/>
</dbReference>
<dbReference type="FunFam" id="3.40.50.300:FF:000444">
    <property type="entry name" value="ATP-dependent DNA helicase"/>
    <property type="match status" value="1"/>
</dbReference>
<feature type="domain" description="Helicase ATP-binding" evidence="15">
    <location>
        <begin position="27"/>
        <end position="202"/>
    </location>
</feature>
<evidence type="ECO:0000313" key="18">
    <source>
        <dbReference type="RefSeq" id="XP_026732325.1"/>
    </source>
</evidence>